<feature type="compositionally biased region" description="Polar residues" evidence="1">
    <location>
        <begin position="38"/>
        <end position="65"/>
    </location>
</feature>
<dbReference type="Proteomes" id="UP001279734">
    <property type="component" value="Unassembled WGS sequence"/>
</dbReference>
<keyword evidence="3" id="KW-1185">Reference proteome</keyword>
<accession>A0AAD3TKT2</accession>
<dbReference type="EMBL" id="BSYO01000041">
    <property type="protein sequence ID" value="GMH31790.1"/>
    <property type="molecule type" value="Genomic_DNA"/>
</dbReference>
<name>A0AAD3TKT2_NEPGR</name>
<proteinExistence type="predicted"/>
<reference evidence="2" key="1">
    <citation type="submission" date="2023-05" db="EMBL/GenBank/DDBJ databases">
        <title>Nepenthes gracilis genome sequencing.</title>
        <authorList>
            <person name="Fukushima K."/>
        </authorList>
    </citation>
    <scope>NUCLEOTIDE SEQUENCE</scope>
    <source>
        <strain evidence="2">SING2019-196</strain>
    </source>
</reference>
<protein>
    <submittedName>
        <fullName evidence="2">Uncharacterized protein</fullName>
    </submittedName>
</protein>
<feature type="region of interest" description="Disordered" evidence="1">
    <location>
        <begin position="1"/>
        <end position="92"/>
    </location>
</feature>
<organism evidence="2 3">
    <name type="scientific">Nepenthes gracilis</name>
    <name type="common">Slender pitcher plant</name>
    <dbReference type="NCBI Taxonomy" id="150966"/>
    <lineage>
        <taxon>Eukaryota</taxon>
        <taxon>Viridiplantae</taxon>
        <taxon>Streptophyta</taxon>
        <taxon>Embryophyta</taxon>
        <taxon>Tracheophyta</taxon>
        <taxon>Spermatophyta</taxon>
        <taxon>Magnoliopsida</taxon>
        <taxon>eudicotyledons</taxon>
        <taxon>Gunneridae</taxon>
        <taxon>Pentapetalae</taxon>
        <taxon>Caryophyllales</taxon>
        <taxon>Nepenthaceae</taxon>
        <taxon>Nepenthes</taxon>
    </lineage>
</organism>
<feature type="compositionally biased region" description="Polar residues" evidence="1">
    <location>
        <begin position="7"/>
        <end position="31"/>
    </location>
</feature>
<dbReference type="AlphaFoldDB" id="A0AAD3TKT2"/>
<evidence type="ECO:0000313" key="3">
    <source>
        <dbReference type="Proteomes" id="UP001279734"/>
    </source>
</evidence>
<evidence type="ECO:0000313" key="2">
    <source>
        <dbReference type="EMBL" id="GMH31790.1"/>
    </source>
</evidence>
<evidence type="ECO:0000256" key="1">
    <source>
        <dbReference type="SAM" id="MobiDB-lite"/>
    </source>
</evidence>
<sequence>MELYNISKISCTHEQSQRKIGQRNQPMRNQSPDPPKKTMQSQDLSKQQFSPTDNLPSPTPESQYRYQRLDQPARHYSNISKNSHNSNCDGQK</sequence>
<comment type="caution">
    <text evidence="2">The sequence shown here is derived from an EMBL/GenBank/DDBJ whole genome shotgun (WGS) entry which is preliminary data.</text>
</comment>
<feature type="compositionally biased region" description="Polar residues" evidence="1">
    <location>
        <begin position="77"/>
        <end position="92"/>
    </location>
</feature>
<gene>
    <name evidence="2" type="ORF">Nepgr_033634</name>
</gene>